<feature type="transmembrane region" description="Helical" evidence="6">
    <location>
        <begin position="215"/>
        <end position="232"/>
    </location>
</feature>
<dbReference type="Proteomes" id="UP000248857">
    <property type="component" value="Unassembled WGS sequence"/>
</dbReference>
<accession>A0A2W1JWW4</accession>
<dbReference type="InterPro" id="IPR002797">
    <property type="entry name" value="Polysacc_synth"/>
</dbReference>
<evidence type="ECO:0000256" key="2">
    <source>
        <dbReference type="ARBA" id="ARBA00022475"/>
    </source>
</evidence>
<sequence>MAEKTQLSSGHSILSGTIWNMLAVGIRLPVGFITVVVLTSVLGPEDFGRFTLTTTVVLWLKFSITLLFEQATVKLVSEADDWRPIGAKVSQITGLLSLGAVLLLWVLADAIATLLQDPALSGYLRLLSLDIPLFCLARIHNSLLIGTGQFRQRALSLGAYWLTRVLLIVGFVFLGWSVLGALLGCMAGSVASLLIGRYFIRPALFQRSEFSRDPLWVYAGPLFISSMGLQIYDKLDLLAYKALGGTVAQAGIYALALQLIIIARVFAAALNPLLLSTLSRLLKAKEQPQAKQIAQTALRILLLQLPLLAMLAASAPEWIVLGFGEQYRPAASFFAWLIFSAVGLDLLQITSAILTGLGRPRASIWLVAPLSPVALCGYFWLIPRSGALGAAQVTTVVALLGGFAGALVVQSTWTLQLPLGTFWRSVLLSGASAAVTKLWPVSAWGVFLKLAVVTVGILIGFLLLGEFRKQDLTIIKSLLPLGKSPRPQP</sequence>
<feature type="transmembrane region" description="Helical" evidence="6">
    <location>
        <begin position="89"/>
        <end position="108"/>
    </location>
</feature>
<keyword evidence="2" id="KW-1003">Cell membrane</keyword>
<feature type="transmembrane region" description="Helical" evidence="6">
    <location>
        <begin position="421"/>
        <end position="440"/>
    </location>
</feature>
<dbReference type="Pfam" id="PF01943">
    <property type="entry name" value="Polysacc_synt"/>
    <property type="match status" value="1"/>
</dbReference>
<feature type="transmembrane region" description="Helical" evidence="6">
    <location>
        <begin position="387"/>
        <end position="409"/>
    </location>
</feature>
<dbReference type="GO" id="GO:0005886">
    <property type="term" value="C:plasma membrane"/>
    <property type="evidence" value="ECO:0007669"/>
    <property type="project" value="UniProtKB-SubCell"/>
</dbReference>
<keyword evidence="3 6" id="KW-0812">Transmembrane</keyword>
<dbReference type="PANTHER" id="PTHR30250:SF11">
    <property type="entry name" value="O-ANTIGEN TRANSPORTER-RELATED"/>
    <property type="match status" value="1"/>
</dbReference>
<feature type="transmembrane region" description="Helical" evidence="6">
    <location>
        <begin position="446"/>
        <end position="464"/>
    </location>
</feature>
<feature type="transmembrane region" description="Helical" evidence="6">
    <location>
        <begin position="333"/>
        <end position="357"/>
    </location>
</feature>
<feature type="transmembrane region" description="Helical" evidence="6">
    <location>
        <begin position="252"/>
        <end position="275"/>
    </location>
</feature>
<comment type="caution">
    <text evidence="7">The sequence shown here is derived from an EMBL/GenBank/DDBJ whole genome shotgun (WGS) entry which is preliminary data.</text>
</comment>
<gene>
    <name evidence="7" type="ORF">C1752_01254</name>
</gene>
<name>A0A2W1JWW4_9CYAN</name>
<evidence type="ECO:0000256" key="3">
    <source>
        <dbReference type="ARBA" id="ARBA00022692"/>
    </source>
</evidence>
<comment type="subcellular location">
    <subcellularLocation>
        <location evidence="1">Cell membrane</location>
        <topology evidence="1">Multi-pass membrane protein</topology>
    </subcellularLocation>
</comment>
<dbReference type="RefSeq" id="WP_110985229.1">
    <property type="nucleotide sequence ID" value="NZ_CAWNWM010000003.1"/>
</dbReference>
<dbReference type="InterPro" id="IPR050833">
    <property type="entry name" value="Poly_Biosynth_Transport"/>
</dbReference>
<proteinExistence type="predicted"/>
<dbReference type="AlphaFoldDB" id="A0A2W1JWW4"/>
<evidence type="ECO:0000313" key="7">
    <source>
        <dbReference type="EMBL" id="PZD74134.1"/>
    </source>
</evidence>
<feature type="transmembrane region" description="Helical" evidence="6">
    <location>
        <begin position="21"/>
        <end position="41"/>
    </location>
</feature>
<evidence type="ECO:0000313" key="8">
    <source>
        <dbReference type="Proteomes" id="UP000248857"/>
    </source>
</evidence>
<feature type="transmembrane region" description="Helical" evidence="6">
    <location>
        <begin position="364"/>
        <end position="381"/>
    </location>
</feature>
<feature type="transmembrane region" description="Helical" evidence="6">
    <location>
        <begin position="296"/>
        <end position="313"/>
    </location>
</feature>
<evidence type="ECO:0000256" key="5">
    <source>
        <dbReference type="ARBA" id="ARBA00023136"/>
    </source>
</evidence>
<keyword evidence="5 6" id="KW-0472">Membrane</keyword>
<feature type="transmembrane region" description="Helical" evidence="6">
    <location>
        <begin position="181"/>
        <end position="200"/>
    </location>
</feature>
<dbReference type="EMBL" id="PQWO01000003">
    <property type="protein sequence ID" value="PZD74134.1"/>
    <property type="molecule type" value="Genomic_DNA"/>
</dbReference>
<dbReference type="PANTHER" id="PTHR30250">
    <property type="entry name" value="PST FAMILY PREDICTED COLANIC ACID TRANSPORTER"/>
    <property type="match status" value="1"/>
</dbReference>
<reference evidence="7 8" key="1">
    <citation type="journal article" date="2018" name="Sci. Rep.">
        <title>A novel species of the marine cyanobacterium Acaryochloris with a unique pigment content and lifestyle.</title>
        <authorList>
            <person name="Partensky F."/>
            <person name="Six C."/>
            <person name="Ratin M."/>
            <person name="Garczarek L."/>
            <person name="Vaulot D."/>
            <person name="Probert I."/>
            <person name="Calteau A."/>
            <person name="Gourvil P."/>
            <person name="Marie D."/>
            <person name="Grebert T."/>
            <person name="Bouchier C."/>
            <person name="Le Panse S."/>
            <person name="Gachenot M."/>
            <person name="Rodriguez F."/>
            <person name="Garrido J.L."/>
        </authorList>
    </citation>
    <scope>NUCLEOTIDE SEQUENCE [LARGE SCALE GENOMIC DNA]</scope>
    <source>
        <strain evidence="7 8">RCC1774</strain>
    </source>
</reference>
<organism evidence="7 8">
    <name type="scientific">Acaryochloris thomasi RCC1774</name>
    <dbReference type="NCBI Taxonomy" id="1764569"/>
    <lineage>
        <taxon>Bacteria</taxon>
        <taxon>Bacillati</taxon>
        <taxon>Cyanobacteriota</taxon>
        <taxon>Cyanophyceae</taxon>
        <taxon>Acaryochloridales</taxon>
        <taxon>Acaryochloridaceae</taxon>
        <taxon>Acaryochloris</taxon>
        <taxon>Acaryochloris thomasi</taxon>
    </lineage>
</organism>
<feature type="transmembrane region" description="Helical" evidence="6">
    <location>
        <begin position="47"/>
        <end position="68"/>
    </location>
</feature>
<evidence type="ECO:0000256" key="6">
    <source>
        <dbReference type="SAM" id="Phobius"/>
    </source>
</evidence>
<evidence type="ECO:0000256" key="1">
    <source>
        <dbReference type="ARBA" id="ARBA00004651"/>
    </source>
</evidence>
<dbReference type="OrthoDB" id="571302at2"/>
<keyword evidence="8" id="KW-1185">Reference proteome</keyword>
<keyword evidence="4 6" id="KW-1133">Transmembrane helix</keyword>
<evidence type="ECO:0000256" key="4">
    <source>
        <dbReference type="ARBA" id="ARBA00022989"/>
    </source>
</evidence>
<protein>
    <submittedName>
        <fullName evidence="7">Uncharacterized protein</fullName>
    </submittedName>
</protein>